<dbReference type="EMBL" id="JABSTU010004881">
    <property type="protein sequence ID" value="KAH7952633.1"/>
    <property type="molecule type" value="Genomic_DNA"/>
</dbReference>
<evidence type="ECO:0000313" key="1">
    <source>
        <dbReference type="EMBL" id="KAH7952633.1"/>
    </source>
</evidence>
<name>A0A9J6CXL3_RHIMP</name>
<keyword evidence="2" id="KW-1185">Reference proteome</keyword>
<dbReference type="Proteomes" id="UP000821866">
    <property type="component" value="Unassembled WGS sequence"/>
</dbReference>
<dbReference type="AlphaFoldDB" id="A0A9J6CXL3"/>
<reference evidence="1" key="1">
    <citation type="journal article" date="2020" name="Cell">
        <title>Large-Scale Comparative Analyses of Tick Genomes Elucidate Their Genetic Diversity and Vector Capacities.</title>
        <authorList>
            <consortium name="Tick Genome and Microbiome Consortium (TIGMIC)"/>
            <person name="Jia N."/>
            <person name="Wang J."/>
            <person name="Shi W."/>
            <person name="Du L."/>
            <person name="Sun Y."/>
            <person name="Zhan W."/>
            <person name="Jiang J.F."/>
            <person name="Wang Q."/>
            <person name="Zhang B."/>
            <person name="Ji P."/>
            <person name="Bell-Sakyi L."/>
            <person name="Cui X.M."/>
            <person name="Yuan T.T."/>
            <person name="Jiang B.G."/>
            <person name="Yang W.F."/>
            <person name="Lam T.T."/>
            <person name="Chang Q.C."/>
            <person name="Ding S.J."/>
            <person name="Wang X.J."/>
            <person name="Zhu J.G."/>
            <person name="Ruan X.D."/>
            <person name="Zhao L."/>
            <person name="Wei J.T."/>
            <person name="Ye R.Z."/>
            <person name="Que T.C."/>
            <person name="Du C.H."/>
            <person name="Zhou Y.H."/>
            <person name="Cheng J.X."/>
            <person name="Dai P.F."/>
            <person name="Guo W.B."/>
            <person name="Han X.H."/>
            <person name="Huang E.J."/>
            <person name="Li L.F."/>
            <person name="Wei W."/>
            <person name="Gao Y.C."/>
            <person name="Liu J.Z."/>
            <person name="Shao H.Z."/>
            <person name="Wang X."/>
            <person name="Wang C.C."/>
            <person name="Yang T.C."/>
            <person name="Huo Q.B."/>
            <person name="Li W."/>
            <person name="Chen H.Y."/>
            <person name="Chen S.E."/>
            <person name="Zhou L.G."/>
            <person name="Ni X.B."/>
            <person name="Tian J.H."/>
            <person name="Sheng Y."/>
            <person name="Liu T."/>
            <person name="Pan Y.S."/>
            <person name="Xia L.Y."/>
            <person name="Li J."/>
            <person name="Zhao F."/>
            <person name="Cao W.C."/>
        </authorList>
    </citation>
    <scope>NUCLEOTIDE SEQUENCE</scope>
    <source>
        <strain evidence="1">Rmic-2018</strain>
    </source>
</reference>
<proteinExistence type="predicted"/>
<gene>
    <name evidence="1" type="ORF">HPB51_028209</name>
</gene>
<evidence type="ECO:0000313" key="2">
    <source>
        <dbReference type="Proteomes" id="UP000821866"/>
    </source>
</evidence>
<organism evidence="1 2">
    <name type="scientific">Rhipicephalus microplus</name>
    <name type="common">Cattle tick</name>
    <name type="synonym">Boophilus microplus</name>
    <dbReference type="NCBI Taxonomy" id="6941"/>
    <lineage>
        <taxon>Eukaryota</taxon>
        <taxon>Metazoa</taxon>
        <taxon>Ecdysozoa</taxon>
        <taxon>Arthropoda</taxon>
        <taxon>Chelicerata</taxon>
        <taxon>Arachnida</taxon>
        <taxon>Acari</taxon>
        <taxon>Parasitiformes</taxon>
        <taxon>Ixodida</taxon>
        <taxon>Ixodoidea</taxon>
        <taxon>Ixodidae</taxon>
        <taxon>Rhipicephalinae</taxon>
        <taxon>Rhipicephalus</taxon>
        <taxon>Boophilus</taxon>
    </lineage>
</organism>
<reference evidence="1" key="2">
    <citation type="submission" date="2021-09" db="EMBL/GenBank/DDBJ databases">
        <authorList>
            <person name="Jia N."/>
            <person name="Wang J."/>
            <person name="Shi W."/>
            <person name="Du L."/>
            <person name="Sun Y."/>
            <person name="Zhan W."/>
            <person name="Jiang J."/>
            <person name="Wang Q."/>
            <person name="Zhang B."/>
            <person name="Ji P."/>
            <person name="Sakyi L.B."/>
            <person name="Cui X."/>
            <person name="Yuan T."/>
            <person name="Jiang B."/>
            <person name="Yang W."/>
            <person name="Lam T.T.-Y."/>
            <person name="Chang Q."/>
            <person name="Ding S."/>
            <person name="Wang X."/>
            <person name="Zhu J."/>
            <person name="Ruan X."/>
            <person name="Zhao L."/>
            <person name="Wei J."/>
            <person name="Que T."/>
            <person name="Du C."/>
            <person name="Cheng J."/>
            <person name="Dai P."/>
            <person name="Han X."/>
            <person name="Huang E."/>
            <person name="Gao Y."/>
            <person name="Liu J."/>
            <person name="Shao H."/>
            <person name="Ye R."/>
            <person name="Li L."/>
            <person name="Wei W."/>
            <person name="Wang X."/>
            <person name="Wang C."/>
            <person name="Huo Q."/>
            <person name="Li W."/>
            <person name="Guo W."/>
            <person name="Chen H."/>
            <person name="Chen S."/>
            <person name="Zhou L."/>
            <person name="Zhou L."/>
            <person name="Ni X."/>
            <person name="Tian J."/>
            <person name="Zhou Y."/>
            <person name="Sheng Y."/>
            <person name="Liu T."/>
            <person name="Pan Y."/>
            <person name="Xia L."/>
            <person name="Li J."/>
            <person name="Zhao F."/>
            <person name="Cao W."/>
        </authorList>
    </citation>
    <scope>NUCLEOTIDE SEQUENCE</scope>
    <source>
        <strain evidence="1">Rmic-2018</strain>
        <tissue evidence="1">Larvae</tissue>
    </source>
</reference>
<comment type="caution">
    <text evidence="1">The sequence shown here is derived from an EMBL/GenBank/DDBJ whole genome shotgun (WGS) entry which is preliminary data.</text>
</comment>
<sequence length="101" mass="11145">MCARALDCVCGHRALPELLSELTSVSTAEATAMVRSCLRSIKGMQEFMRLAGVVNEGVACSARGDGCMQLADLNEYCWSHIRRYIKLYDIIHDDITPPSAH</sequence>
<protein>
    <submittedName>
        <fullName evidence="1">Uncharacterized protein</fullName>
    </submittedName>
</protein>
<accession>A0A9J6CXL3</accession>